<keyword evidence="1" id="KW-0472">Membrane</keyword>
<keyword evidence="1" id="KW-0812">Transmembrane</keyword>
<feature type="transmembrane region" description="Helical" evidence="1">
    <location>
        <begin position="78"/>
        <end position="97"/>
    </location>
</feature>
<dbReference type="Proteomes" id="UP000193642">
    <property type="component" value="Unassembled WGS sequence"/>
</dbReference>
<feature type="transmembrane region" description="Helical" evidence="1">
    <location>
        <begin position="164"/>
        <end position="186"/>
    </location>
</feature>
<keyword evidence="3" id="KW-1185">Reference proteome</keyword>
<name>A0A1Y2CF06_9FUNG</name>
<evidence type="ECO:0000256" key="1">
    <source>
        <dbReference type="SAM" id="Phobius"/>
    </source>
</evidence>
<gene>
    <name evidence="2" type="ORF">BCR33DRAFT_716814</name>
</gene>
<reference evidence="2 3" key="1">
    <citation type="submission" date="2016-07" db="EMBL/GenBank/DDBJ databases">
        <title>Pervasive Adenine N6-methylation of Active Genes in Fungi.</title>
        <authorList>
            <consortium name="DOE Joint Genome Institute"/>
            <person name="Mondo S.J."/>
            <person name="Dannebaum R.O."/>
            <person name="Kuo R.C."/>
            <person name="Labutti K."/>
            <person name="Haridas S."/>
            <person name="Kuo A."/>
            <person name="Salamov A."/>
            <person name="Ahrendt S.R."/>
            <person name="Lipzen A."/>
            <person name="Sullivan W."/>
            <person name="Andreopoulos W.B."/>
            <person name="Clum A."/>
            <person name="Lindquist E."/>
            <person name="Daum C."/>
            <person name="Ramamoorthy G.K."/>
            <person name="Gryganskyi A."/>
            <person name="Culley D."/>
            <person name="Magnuson J.K."/>
            <person name="James T.Y."/>
            <person name="O'Malley M.A."/>
            <person name="Stajich J.E."/>
            <person name="Spatafora J.W."/>
            <person name="Visel A."/>
            <person name="Grigoriev I.V."/>
        </authorList>
    </citation>
    <scope>NUCLEOTIDE SEQUENCE [LARGE SCALE GENOMIC DNA]</scope>
    <source>
        <strain evidence="2 3">JEL800</strain>
    </source>
</reference>
<comment type="caution">
    <text evidence="2">The sequence shown here is derived from an EMBL/GenBank/DDBJ whole genome shotgun (WGS) entry which is preliminary data.</text>
</comment>
<feature type="transmembrane region" description="Helical" evidence="1">
    <location>
        <begin position="109"/>
        <end position="127"/>
    </location>
</feature>
<dbReference type="EMBL" id="MCGO01000021">
    <property type="protein sequence ID" value="ORY44885.1"/>
    <property type="molecule type" value="Genomic_DNA"/>
</dbReference>
<sequence>MSNSAVANIERLRNLSFIHLFAYLLQRSHITPEYLNIKNAIYISPLHGITQILTQLPIFTILHNIQFKSQSNQSIKIILTKLLVLGTCITAQIHIFALHDPEAQESSRLISIASIAILWLVVLFRTRSLSTIDAIKLESVAMAWTARYIYLFSGVFGYEFIEFATIYADISIVALFFGYSMASIVVQEPFQKRKEEHSTIENLWICLKIHNLDSLKQEVPPFMLESSLLLVETELDIVLANKTVTLFYKEKMQMKGTILLSYKGHKADAIDIALDRYASRSENRATSLWSSISSVVLCSPKKGCSIRKVSFEGNVEDRNICQMAKR</sequence>
<keyword evidence="1" id="KW-1133">Transmembrane helix</keyword>
<organism evidence="2 3">
    <name type="scientific">Rhizoclosmatium globosum</name>
    <dbReference type="NCBI Taxonomy" id="329046"/>
    <lineage>
        <taxon>Eukaryota</taxon>
        <taxon>Fungi</taxon>
        <taxon>Fungi incertae sedis</taxon>
        <taxon>Chytridiomycota</taxon>
        <taxon>Chytridiomycota incertae sedis</taxon>
        <taxon>Chytridiomycetes</taxon>
        <taxon>Chytridiales</taxon>
        <taxon>Chytriomycetaceae</taxon>
        <taxon>Rhizoclosmatium</taxon>
    </lineage>
</organism>
<protein>
    <submittedName>
        <fullName evidence="2">Uncharacterized protein</fullName>
    </submittedName>
</protein>
<accession>A0A1Y2CF06</accession>
<evidence type="ECO:0000313" key="2">
    <source>
        <dbReference type="EMBL" id="ORY44885.1"/>
    </source>
</evidence>
<feature type="transmembrane region" description="Helical" evidence="1">
    <location>
        <begin position="139"/>
        <end position="158"/>
    </location>
</feature>
<dbReference type="AlphaFoldDB" id="A0A1Y2CF06"/>
<evidence type="ECO:0000313" key="3">
    <source>
        <dbReference type="Proteomes" id="UP000193642"/>
    </source>
</evidence>
<proteinExistence type="predicted"/>